<comment type="caution">
    <text evidence="1">The sequence shown here is derived from an EMBL/GenBank/DDBJ whole genome shotgun (WGS) entry which is preliminary data.</text>
</comment>
<dbReference type="AlphaFoldDB" id="A0A9N9BSM6"/>
<dbReference type="EMBL" id="CAJVPJ010001119">
    <property type="protein sequence ID" value="CAG8576331.1"/>
    <property type="molecule type" value="Genomic_DNA"/>
</dbReference>
<sequence length="127" mass="14980">MPYELCDKLSKYIGFEPEEIRLPITDEDKQLFRELIADQEEMVDIVMDEYRFLLHRRHNYKGGKLIHILWLSKCTEKDAEKVLIEVPPSKILSGKILTHIKKRFKDLPLASILMVGDGQIQYFDMNN</sequence>
<dbReference type="Proteomes" id="UP000789572">
    <property type="component" value="Unassembled WGS sequence"/>
</dbReference>
<keyword evidence="2" id="KW-1185">Reference proteome</keyword>
<reference evidence="1" key="1">
    <citation type="submission" date="2021-06" db="EMBL/GenBank/DDBJ databases">
        <authorList>
            <person name="Kallberg Y."/>
            <person name="Tangrot J."/>
            <person name="Rosling A."/>
        </authorList>
    </citation>
    <scope>NUCLEOTIDE SEQUENCE</scope>
    <source>
        <strain evidence="1">IA702</strain>
    </source>
</reference>
<evidence type="ECO:0000313" key="1">
    <source>
        <dbReference type="EMBL" id="CAG8576331.1"/>
    </source>
</evidence>
<accession>A0A9N9BSM6</accession>
<gene>
    <name evidence="1" type="ORF">POCULU_LOCUS6259</name>
</gene>
<organism evidence="1 2">
    <name type="scientific">Paraglomus occultum</name>
    <dbReference type="NCBI Taxonomy" id="144539"/>
    <lineage>
        <taxon>Eukaryota</taxon>
        <taxon>Fungi</taxon>
        <taxon>Fungi incertae sedis</taxon>
        <taxon>Mucoromycota</taxon>
        <taxon>Glomeromycotina</taxon>
        <taxon>Glomeromycetes</taxon>
        <taxon>Paraglomerales</taxon>
        <taxon>Paraglomeraceae</taxon>
        <taxon>Paraglomus</taxon>
    </lineage>
</organism>
<protein>
    <submittedName>
        <fullName evidence="1">4958_t:CDS:1</fullName>
    </submittedName>
</protein>
<proteinExistence type="predicted"/>
<name>A0A9N9BSM6_9GLOM</name>
<evidence type="ECO:0000313" key="2">
    <source>
        <dbReference type="Proteomes" id="UP000789572"/>
    </source>
</evidence>
<dbReference type="OrthoDB" id="2386437at2759"/>